<protein>
    <recommendedName>
        <fullName evidence="9">Heat shock protein 30</fullName>
    </recommendedName>
</protein>
<name>A0AAW0GV67_9APHY</name>
<dbReference type="Gene3D" id="1.20.1070.10">
    <property type="entry name" value="Rhodopsin 7-helix transmembrane proteins"/>
    <property type="match status" value="1"/>
</dbReference>
<dbReference type="GO" id="GO:0005886">
    <property type="term" value="C:plasma membrane"/>
    <property type="evidence" value="ECO:0007669"/>
    <property type="project" value="TreeGrafter"/>
</dbReference>
<keyword evidence="4 6" id="KW-1133">Transmembrane helix</keyword>
<dbReference type="SUPFAM" id="SSF81321">
    <property type="entry name" value="Family A G protein-coupled receptor-like"/>
    <property type="match status" value="1"/>
</dbReference>
<dbReference type="AlphaFoldDB" id="A0AAW0GV67"/>
<evidence type="ECO:0000256" key="1">
    <source>
        <dbReference type="ARBA" id="ARBA00004141"/>
    </source>
</evidence>
<evidence type="ECO:0000256" key="5">
    <source>
        <dbReference type="ARBA" id="ARBA00023136"/>
    </source>
</evidence>
<evidence type="ECO:0000256" key="3">
    <source>
        <dbReference type="ARBA" id="ARBA00022692"/>
    </source>
</evidence>
<evidence type="ECO:0000256" key="6">
    <source>
        <dbReference type="SAM" id="Phobius"/>
    </source>
</evidence>
<dbReference type="Proteomes" id="UP001385951">
    <property type="component" value="Unassembled WGS sequence"/>
</dbReference>
<comment type="caution">
    <text evidence="7">The sequence shown here is derived from an EMBL/GenBank/DDBJ whole genome shotgun (WGS) entry which is preliminary data.</text>
</comment>
<feature type="transmembrane region" description="Helical" evidence="6">
    <location>
        <begin position="150"/>
        <end position="168"/>
    </location>
</feature>
<feature type="transmembrane region" description="Helical" evidence="6">
    <location>
        <begin position="53"/>
        <end position="72"/>
    </location>
</feature>
<comment type="subcellular location">
    <subcellularLocation>
        <location evidence="1">Membrane</location>
        <topology evidence="1">Multi-pass membrane protein</topology>
    </subcellularLocation>
</comment>
<keyword evidence="3 6" id="KW-0812">Transmembrane</keyword>
<feature type="transmembrane region" description="Helical" evidence="6">
    <location>
        <begin position="25"/>
        <end position="46"/>
    </location>
</feature>
<evidence type="ECO:0000256" key="2">
    <source>
        <dbReference type="ARBA" id="ARBA00008130"/>
    </source>
</evidence>
<feature type="transmembrane region" description="Helical" evidence="6">
    <location>
        <begin position="219"/>
        <end position="241"/>
    </location>
</feature>
<dbReference type="InterPro" id="IPR001425">
    <property type="entry name" value="Arc/bac/fun_rhodopsins"/>
</dbReference>
<sequence>MAGNDALDINPPNANLNISRAGSDWLWAVFSVMGLSLLVAIALDWMRPRGTRVFHQIAVVVLTTASITYFSMASDLGATPVAVEFRDQGETRQIWFVRYIQWFITLPLLLLTVLLLTGLSLADILTVVFMGIVLVITGLIGALVPSTYKWGYYTFGGVSLLYIWYELLFRAPRTTFASGGVPKSGYRVLSGWLSFLLVLYPICWGLSEGGNVIKPTSEMIFYGILDLFAGPVFLFCLLWNLRNVDYNAFGFASGKYTDTVERNGVYNEKASGPTETA</sequence>
<evidence type="ECO:0000313" key="7">
    <source>
        <dbReference type="EMBL" id="KAK7693384.1"/>
    </source>
</evidence>
<feature type="transmembrane region" description="Helical" evidence="6">
    <location>
        <begin position="189"/>
        <end position="207"/>
    </location>
</feature>
<dbReference type="EMBL" id="JASBNA010000003">
    <property type="protein sequence ID" value="KAK7693384.1"/>
    <property type="molecule type" value="Genomic_DNA"/>
</dbReference>
<gene>
    <name evidence="7" type="ORF">QCA50_002952</name>
</gene>
<dbReference type="CDD" id="cd15239">
    <property type="entry name" value="7tm_YRO2_fungal-like"/>
    <property type="match status" value="1"/>
</dbReference>
<dbReference type="PANTHER" id="PTHR28286">
    <property type="match status" value="1"/>
</dbReference>
<dbReference type="SMART" id="SM01021">
    <property type="entry name" value="Bac_rhodopsin"/>
    <property type="match status" value="1"/>
</dbReference>
<feature type="transmembrane region" description="Helical" evidence="6">
    <location>
        <begin position="124"/>
        <end position="144"/>
    </location>
</feature>
<evidence type="ECO:0008006" key="9">
    <source>
        <dbReference type="Google" id="ProtNLM"/>
    </source>
</evidence>
<dbReference type="PRINTS" id="PR00251">
    <property type="entry name" value="BACTRLOPSIN"/>
</dbReference>
<keyword evidence="8" id="KW-1185">Reference proteome</keyword>
<accession>A0AAW0GV67</accession>
<keyword evidence="5 6" id="KW-0472">Membrane</keyword>
<evidence type="ECO:0000313" key="8">
    <source>
        <dbReference type="Proteomes" id="UP001385951"/>
    </source>
</evidence>
<dbReference type="InterPro" id="IPR043476">
    <property type="entry name" value="Yro2-like_7TM"/>
</dbReference>
<reference evidence="7 8" key="1">
    <citation type="submission" date="2022-09" db="EMBL/GenBank/DDBJ databases">
        <authorList>
            <person name="Palmer J.M."/>
        </authorList>
    </citation>
    <scope>NUCLEOTIDE SEQUENCE [LARGE SCALE GENOMIC DNA]</scope>
    <source>
        <strain evidence="7 8">DSM 7382</strain>
    </source>
</reference>
<evidence type="ECO:0000256" key="4">
    <source>
        <dbReference type="ARBA" id="ARBA00022989"/>
    </source>
</evidence>
<dbReference type="Pfam" id="PF01036">
    <property type="entry name" value="Bac_rhodopsin"/>
    <property type="match status" value="1"/>
</dbReference>
<proteinExistence type="inferred from homology"/>
<dbReference type="PANTHER" id="PTHR28286:SF1">
    <property type="entry name" value="30 KDA HEAT SHOCK PROTEIN-RELATED"/>
    <property type="match status" value="1"/>
</dbReference>
<dbReference type="GO" id="GO:0005783">
    <property type="term" value="C:endoplasmic reticulum"/>
    <property type="evidence" value="ECO:0007669"/>
    <property type="project" value="TreeGrafter"/>
</dbReference>
<organism evidence="7 8">
    <name type="scientific">Cerrena zonata</name>
    <dbReference type="NCBI Taxonomy" id="2478898"/>
    <lineage>
        <taxon>Eukaryota</taxon>
        <taxon>Fungi</taxon>
        <taxon>Dikarya</taxon>
        <taxon>Basidiomycota</taxon>
        <taxon>Agaricomycotina</taxon>
        <taxon>Agaricomycetes</taxon>
        <taxon>Polyporales</taxon>
        <taxon>Cerrenaceae</taxon>
        <taxon>Cerrena</taxon>
    </lineage>
</organism>
<dbReference type="FunFam" id="1.20.1070.10:FF:000160">
    <property type="entry name" value="Related to Opsin-1"/>
    <property type="match status" value="1"/>
</dbReference>
<comment type="similarity">
    <text evidence="2">Belongs to the archaeal/bacterial/fungal opsin family.</text>
</comment>
<feature type="transmembrane region" description="Helical" evidence="6">
    <location>
        <begin position="99"/>
        <end position="117"/>
    </location>
</feature>